<proteinExistence type="predicted"/>
<evidence type="ECO:0000313" key="2">
    <source>
        <dbReference type="Proteomes" id="UP000623215"/>
    </source>
</evidence>
<sequence length="146" mass="17035">MGGEKLLNTLVYIINKALYNLMGDTSKTISRVSSKYLMDYLISQKITESRKDKIKEDELKKIVIEELGLCDDYRFYEDGGYIVLEIINPVIKESLIQLKKENIPVVLSPDKILMYMLCKMYGYKATKPCVEYDEESNKVIWRCKKL</sequence>
<gene>
    <name evidence="1" type="ORF">EYH55_05255</name>
</gene>
<dbReference type="EMBL" id="DQVW01000103">
    <property type="protein sequence ID" value="HIQ32866.1"/>
    <property type="molecule type" value="Genomic_DNA"/>
</dbReference>
<organism evidence="1 2">
    <name type="scientific">Methanothermococcus okinawensis</name>
    <dbReference type="NCBI Taxonomy" id="155863"/>
    <lineage>
        <taxon>Archaea</taxon>
        <taxon>Methanobacteriati</taxon>
        <taxon>Methanobacteriota</taxon>
        <taxon>Methanomada group</taxon>
        <taxon>Methanococci</taxon>
        <taxon>Methanococcales</taxon>
        <taxon>Methanococcaceae</taxon>
        <taxon>Methanothermococcus</taxon>
    </lineage>
</organism>
<evidence type="ECO:0000313" key="1">
    <source>
        <dbReference type="EMBL" id="HIQ32866.1"/>
    </source>
</evidence>
<protein>
    <submittedName>
        <fullName evidence="1">Uncharacterized protein</fullName>
    </submittedName>
</protein>
<comment type="caution">
    <text evidence="1">The sequence shown here is derived from an EMBL/GenBank/DDBJ whole genome shotgun (WGS) entry which is preliminary data.</text>
</comment>
<name>A0A832ZZ88_9EURY</name>
<reference evidence="1" key="1">
    <citation type="journal article" date="2020" name="ISME J.">
        <title>Gammaproteobacteria mediating utilization of methyl-, sulfur- and petroleum organic compounds in deep ocean hydrothermal plumes.</title>
        <authorList>
            <person name="Zhou Z."/>
            <person name="Liu Y."/>
            <person name="Pan J."/>
            <person name="Cron B.R."/>
            <person name="Toner B.M."/>
            <person name="Anantharaman K."/>
            <person name="Breier J.A."/>
            <person name="Dick G.J."/>
            <person name="Li M."/>
        </authorList>
    </citation>
    <scope>NUCLEOTIDE SEQUENCE</scope>
    <source>
        <strain evidence="1">SZUA-1534</strain>
    </source>
</reference>
<dbReference type="Proteomes" id="UP000623215">
    <property type="component" value="Unassembled WGS sequence"/>
</dbReference>
<accession>A0A832ZZ88</accession>
<dbReference type="AlphaFoldDB" id="A0A832ZZ88"/>